<feature type="non-terminal residue" evidence="1">
    <location>
        <position position="138"/>
    </location>
</feature>
<gene>
    <name evidence="1" type="ORF">FKW44_019155</name>
</gene>
<evidence type="ECO:0000313" key="2">
    <source>
        <dbReference type="Proteomes" id="UP000595437"/>
    </source>
</evidence>
<feature type="non-terminal residue" evidence="1">
    <location>
        <position position="1"/>
    </location>
</feature>
<keyword evidence="2" id="KW-1185">Reference proteome</keyword>
<sequence>KSPVLQIRIESIRRIFRRRYLLRPLGLEMEYLNAKRRRERISHKLYHKLISVGLLQLEDSLEENMTLQWMNGLIPTMTTYSISTLPRIGALMISLILSGLEETYRGSQSGWLRGLGKGFGSTGVIAISLWISLLHPGF</sequence>
<protein>
    <submittedName>
        <fullName evidence="1">Uncharacterized protein</fullName>
    </submittedName>
</protein>
<dbReference type="AlphaFoldDB" id="A0A7T8GW52"/>
<name>A0A7T8GW52_CALRO</name>
<dbReference type="EMBL" id="CP045902">
    <property type="protein sequence ID" value="QQP38550.1"/>
    <property type="molecule type" value="Genomic_DNA"/>
</dbReference>
<evidence type="ECO:0000313" key="1">
    <source>
        <dbReference type="EMBL" id="QQP38550.1"/>
    </source>
</evidence>
<organism evidence="1 2">
    <name type="scientific">Caligus rogercresseyi</name>
    <name type="common">Sea louse</name>
    <dbReference type="NCBI Taxonomy" id="217165"/>
    <lineage>
        <taxon>Eukaryota</taxon>
        <taxon>Metazoa</taxon>
        <taxon>Ecdysozoa</taxon>
        <taxon>Arthropoda</taxon>
        <taxon>Crustacea</taxon>
        <taxon>Multicrustacea</taxon>
        <taxon>Hexanauplia</taxon>
        <taxon>Copepoda</taxon>
        <taxon>Siphonostomatoida</taxon>
        <taxon>Caligidae</taxon>
        <taxon>Caligus</taxon>
    </lineage>
</organism>
<dbReference type="Proteomes" id="UP000595437">
    <property type="component" value="Chromosome 13"/>
</dbReference>
<proteinExistence type="predicted"/>
<accession>A0A7T8GW52</accession>
<reference evidence="2" key="1">
    <citation type="submission" date="2021-01" db="EMBL/GenBank/DDBJ databases">
        <title>Caligus Genome Assembly.</title>
        <authorList>
            <person name="Gallardo-Escarate C."/>
        </authorList>
    </citation>
    <scope>NUCLEOTIDE SEQUENCE [LARGE SCALE GENOMIC DNA]</scope>
</reference>